<dbReference type="PANTHER" id="PTHR46825">
    <property type="entry name" value="D-ALANYL-D-ALANINE-CARBOXYPEPTIDASE/ENDOPEPTIDASE AMPH"/>
    <property type="match status" value="1"/>
</dbReference>
<sequence length="354" mass="39515">MKPTKIVLFLLFITGQFVQGQATAKKIDSICKTIAAKNPGVGISIGLLDNGKEYFFNYGKISTESKTAVDQNTIYEIGSVTKLFTGNLIAQAQNEGKLKVDDFIDDYLPKEYVLGKEIKGKIKISDLASHQSGLPDLDFKKLTELNPKQPLDIGKETIQAVFNEKTTLIDYGNYRYSNMSFILMGMILEKVYNKDYESIVKEKILSPLKMQNTLTADFNVKNKAVGHDYKGVQQDFFNWNTLVAPAGLLKSNTSDLTKLLKALLSNKGQIANAARVAENTYYKNTLREIGVGLQMERTEKDVYFYKTGNTMACSSILAYNPKSNWGMIILLNHNNSGIIGDIINTSYEQALSKK</sequence>
<dbReference type="SUPFAM" id="SSF56601">
    <property type="entry name" value="beta-lactamase/transpeptidase-like"/>
    <property type="match status" value="1"/>
</dbReference>
<keyword evidence="2" id="KW-0378">Hydrolase</keyword>
<protein>
    <submittedName>
        <fullName evidence="2">Serine hydrolase</fullName>
    </submittedName>
</protein>
<dbReference type="AlphaFoldDB" id="A0A226HRJ9"/>
<evidence type="ECO:0000313" key="3">
    <source>
        <dbReference type="Proteomes" id="UP000198345"/>
    </source>
</evidence>
<comment type="caution">
    <text evidence="2">The sequence shown here is derived from an EMBL/GenBank/DDBJ whole genome shotgun (WGS) entry which is preliminary data.</text>
</comment>
<feature type="domain" description="Beta-lactamase-related" evidence="1">
    <location>
        <begin position="41"/>
        <end position="336"/>
    </location>
</feature>
<dbReference type="Gene3D" id="3.40.710.10">
    <property type="entry name" value="DD-peptidase/beta-lactamase superfamily"/>
    <property type="match status" value="1"/>
</dbReference>
<evidence type="ECO:0000313" key="2">
    <source>
        <dbReference type="EMBL" id="OXA96100.1"/>
    </source>
</evidence>
<dbReference type="GO" id="GO:0016787">
    <property type="term" value="F:hydrolase activity"/>
    <property type="evidence" value="ECO:0007669"/>
    <property type="project" value="UniProtKB-KW"/>
</dbReference>
<dbReference type="InterPro" id="IPR001466">
    <property type="entry name" value="Beta-lactam-related"/>
</dbReference>
<dbReference type="OrthoDB" id="9793489at2"/>
<accession>A0A226HRJ9</accession>
<dbReference type="PANTHER" id="PTHR46825:SF8">
    <property type="entry name" value="BETA-LACTAMASE-RELATED"/>
    <property type="match status" value="1"/>
</dbReference>
<organism evidence="2 3">
    <name type="scientific">Flavobacterium hercynium</name>
    <dbReference type="NCBI Taxonomy" id="387094"/>
    <lineage>
        <taxon>Bacteria</taxon>
        <taxon>Pseudomonadati</taxon>
        <taxon>Bacteroidota</taxon>
        <taxon>Flavobacteriia</taxon>
        <taxon>Flavobacteriales</taxon>
        <taxon>Flavobacteriaceae</taxon>
        <taxon>Flavobacterium</taxon>
    </lineage>
</organism>
<gene>
    <name evidence="2" type="ORF">B0A66_00525</name>
</gene>
<reference evidence="2 3" key="1">
    <citation type="submission" date="2016-11" db="EMBL/GenBank/DDBJ databases">
        <title>Whole genomes of Flavobacteriaceae.</title>
        <authorList>
            <person name="Stine C."/>
            <person name="Li C."/>
            <person name="Tadesse D."/>
        </authorList>
    </citation>
    <scope>NUCLEOTIDE SEQUENCE [LARGE SCALE GENOMIC DNA]</scope>
    <source>
        <strain evidence="2 3">DSM 18292</strain>
    </source>
</reference>
<evidence type="ECO:0000259" key="1">
    <source>
        <dbReference type="Pfam" id="PF00144"/>
    </source>
</evidence>
<dbReference type="Proteomes" id="UP000198345">
    <property type="component" value="Unassembled WGS sequence"/>
</dbReference>
<dbReference type="EMBL" id="MUGW01000002">
    <property type="protein sequence ID" value="OXA96100.1"/>
    <property type="molecule type" value="Genomic_DNA"/>
</dbReference>
<name>A0A226HRJ9_9FLAO</name>
<dbReference type="InterPro" id="IPR050491">
    <property type="entry name" value="AmpC-like"/>
</dbReference>
<dbReference type="RefSeq" id="WP_089047896.1">
    <property type="nucleotide sequence ID" value="NZ_FXTV01000001.1"/>
</dbReference>
<dbReference type="Pfam" id="PF00144">
    <property type="entry name" value="Beta-lactamase"/>
    <property type="match status" value="1"/>
</dbReference>
<keyword evidence="3" id="KW-1185">Reference proteome</keyword>
<dbReference type="InterPro" id="IPR012338">
    <property type="entry name" value="Beta-lactam/transpept-like"/>
</dbReference>
<proteinExistence type="predicted"/>